<keyword evidence="7 11" id="KW-0520">NAD</keyword>
<reference evidence="13 14" key="1">
    <citation type="journal article" date="2015" name="Genome Announc.">
        <title>Expanding the biotechnology potential of lactobacilli through comparative genomics of 213 strains and associated genera.</title>
        <authorList>
            <person name="Sun Z."/>
            <person name="Harris H.M."/>
            <person name="McCann A."/>
            <person name="Guo C."/>
            <person name="Argimon S."/>
            <person name="Zhang W."/>
            <person name="Yang X."/>
            <person name="Jeffery I.B."/>
            <person name="Cooney J.C."/>
            <person name="Kagawa T.F."/>
            <person name="Liu W."/>
            <person name="Song Y."/>
            <person name="Salvetti E."/>
            <person name="Wrobel A."/>
            <person name="Rasinkangas P."/>
            <person name="Parkhill J."/>
            <person name="Rea M.C."/>
            <person name="O'Sullivan O."/>
            <person name="Ritari J."/>
            <person name="Douillard F.P."/>
            <person name="Paul Ross R."/>
            <person name="Yang R."/>
            <person name="Briner A.E."/>
            <person name="Felis G.E."/>
            <person name="de Vos W.M."/>
            <person name="Barrangou R."/>
            <person name="Klaenhammer T.R."/>
            <person name="Caufield P.W."/>
            <person name="Cui Y."/>
            <person name="Zhang H."/>
            <person name="O'Toole P.W."/>
        </authorList>
    </citation>
    <scope>NUCLEOTIDE SEQUENCE [LARGE SCALE GENOMIC DNA]</scope>
    <source>
        <strain evidence="13 14">DSM 20190</strain>
    </source>
</reference>
<dbReference type="InterPro" id="IPR005886">
    <property type="entry name" value="UDP_G4E"/>
</dbReference>
<evidence type="ECO:0000256" key="11">
    <source>
        <dbReference type="RuleBase" id="RU366046"/>
    </source>
</evidence>
<dbReference type="PATRIC" id="fig|1123500.6.peg.1096"/>
<keyword evidence="14" id="KW-1185">Reference proteome</keyword>
<dbReference type="CDD" id="cd05247">
    <property type="entry name" value="UDP_G4E_1_SDR_e"/>
    <property type="match status" value="1"/>
</dbReference>
<keyword evidence="8" id="KW-0299">Galactose metabolism</keyword>
<evidence type="ECO:0000256" key="8">
    <source>
        <dbReference type="ARBA" id="ARBA00023144"/>
    </source>
</evidence>
<evidence type="ECO:0000256" key="3">
    <source>
        <dbReference type="ARBA" id="ARBA00004947"/>
    </source>
</evidence>
<keyword evidence="10 11" id="KW-0119">Carbohydrate metabolism</keyword>
<dbReference type="InterPro" id="IPR001509">
    <property type="entry name" value="Epimerase_deHydtase"/>
</dbReference>
<comment type="subunit">
    <text evidence="11">Homodimer.</text>
</comment>
<dbReference type="eggNOG" id="COG1087">
    <property type="taxonomic scope" value="Bacteria"/>
</dbReference>
<comment type="cofactor">
    <cofactor evidence="2 11">
        <name>NAD(+)</name>
        <dbReference type="ChEBI" id="CHEBI:57540"/>
    </cofactor>
</comment>
<dbReference type="Pfam" id="PF01370">
    <property type="entry name" value="Epimerase"/>
    <property type="match status" value="1"/>
</dbReference>
<evidence type="ECO:0000256" key="4">
    <source>
        <dbReference type="ARBA" id="ARBA00007637"/>
    </source>
</evidence>
<evidence type="ECO:0000256" key="7">
    <source>
        <dbReference type="ARBA" id="ARBA00023027"/>
    </source>
</evidence>
<dbReference type="Gene3D" id="3.90.25.10">
    <property type="entry name" value="UDP-galactose 4-epimerase, domain 1"/>
    <property type="match status" value="1"/>
</dbReference>
<dbReference type="RefSeq" id="WP_022791863.1">
    <property type="nucleotide sequence ID" value="NZ_ATUU01000004.1"/>
</dbReference>
<dbReference type="OrthoDB" id="9801785at2"/>
<evidence type="ECO:0000259" key="12">
    <source>
        <dbReference type="Pfam" id="PF01370"/>
    </source>
</evidence>
<dbReference type="InParanoid" id="A0A0R2G2M2"/>
<dbReference type="FunCoup" id="A0A0R2G2M2">
    <property type="interactions" value="165"/>
</dbReference>
<evidence type="ECO:0000256" key="2">
    <source>
        <dbReference type="ARBA" id="ARBA00001911"/>
    </source>
</evidence>
<comment type="catalytic activity">
    <reaction evidence="1 11">
        <text>UDP-alpha-D-glucose = UDP-alpha-D-galactose</text>
        <dbReference type="Rhea" id="RHEA:22168"/>
        <dbReference type="ChEBI" id="CHEBI:58885"/>
        <dbReference type="ChEBI" id="CHEBI:66914"/>
        <dbReference type="EC" id="5.1.3.2"/>
    </reaction>
</comment>
<evidence type="ECO:0000256" key="9">
    <source>
        <dbReference type="ARBA" id="ARBA00023235"/>
    </source>
</evidence>
<dbReference type="NCBIfam" id="TIGR01179">
    <property type="entry name" value="galE"/>
    <property type="match status" value="1"/>
</dbReference>
<protein>
    <recommendedName>
        <fullName evidence="6 11">UDP-glucose 4-epimerase</fullName>
        <ecNumber evidence="5 11">5.1.3.2</ecNumber>
    </recommendedName>
</protein>
<dbReference type="GO" id="GO:0003978">
    <property type="term" value="F:UDP-glucose 4-epimerase activity"/>
    <property type="evidence" value="ECO:0007669"/>
    <property type="project" value="UniProtKB-UniRule"/>
</dbReference>
<comment type="similarity">
    <text evidence="4 11">Belongs to the NAD(P)-dependent epimerase/dehydratase family.</text>
</comment>
<dbReference type="InterPro" id="IPR036291">
    <property type="entry name" value="NAD(P)-bd_dom_sf"/>
</dbReference>
<dbReference type="SUPFAM" id="SSF51735">
    <property type="entry name" value="NAD(P)-binding Rossmann-fold domains"/>
    <property type="match status" value="1"/>
</dbReference>
<feature type="domain" description="NAD-dependent epimerase/dehydratase" evidence="12">
    <location>
        <begin position="8"/>
        <end position="258"/>
    </location>
</feature>
<evidence type="ECO:0000256" key="6">
    <source>
        <dbReference type="ARBA" id="ARBA00018569"/>
    </source>
</evidence>
<evidence type="ECO:0000313" key="14">
    <source>
        <dbReference type="Proteomes" id="UP000051296"/>
    </source>
</evidence>
<dbReference type="STRING" id="1123500.GCA_000420365_01146"/>
<dbReference type="GO" id="GO:0033499">
    <property type="term" value="P:galactose catabolic process via UDP-galactose, Leloir pathway"/>
    <property type="evidence" value="ECO:0007669"/>
    <property type="project" value="TreeGrafter"/>
</dbReference>
<evidence type="ECO:0000256" key="10">
    <source>
        <dbReference type="ARBA" id="ARBA00023277"/>
    </source>
</evidence>
<dbReference type="UniPathway" id="UPA00214"/>
<dbReference type="PANTHER" id="PTHR43725:SF53">
    <property type="entry name" value="UDP-ARABINOSE 4-EPIMERASE 1"/>
    <property type="match status" value="1"/>
</dbReference>
<dbReference type="Gene3D" id="3.40.50.720">
    <property type="entry name" value="NAD(P)-binding Rossmann-like Domain"/>
    <property type="match status" value="1"/>
</dbReference>
<evidence type="ECO:0000256" key="1">
    <source>
        <dbReference type="ARBA" id="ARBA00000083"/>
    </source>
</evidence>
<dbReference type="PANTHER" id="PTHR43725">
    <property type="entry name" value="UDP-GLUCOSE 4-EPIMERASE"/>
    <property type="match status" value="1"/>
</dbReference>
<name>A0A0R2G2M2_9LACO</name>
<dbReference type="AlphaFoldDB" id="A0A0R2G2M2"/>
<sequence>MDKQNKNILVAGGAGYIGSHMVQKLLDENYKVTVIDNLSTGHKEAINPEAIFYQGDTRDKQFLDSVFAKENINTVIHMDAFSIVPESMKDPLKYFDNNVIGMIKLLESMVDNNVPNIVFSSTAATFGNPINNKKIAETDPQNPINPYGESKLMMERIMNWVSKATNINYVALRYFNASGAHPSGKIGEDHHPETHLIPIVMQTAYGQRRTLKIFGDDYNTEDGTNVRDYVHIDDLADAHILALKYLNDTKNSDSFNLGSSTGFSVKQIVDAARKVTGKPIDAEISSRRPGDPDVLVADSSKAKKVLGWTPNYDNVEDIIETAWNWKKNNPNGYQE</sequence>
<comment type="pathway">
    <text evidence="3 11">Carbohydrate metabolism; galactose metabolism.</text>
</comment>
<dbReference type="EMBL" id="JQAX01000004">
    <property type="protein sequence ID" value="KRN31213.1"/>
    <property type="molecule type" value="Genomic_DNA"/>
</dbReference>
<evidence type="ECO:0000256" key="5">
    <source>
        <dbReference type="ARBA" id="ARBA00013189"/>
    </source>
</evidence>
<dbReference type="EC" id="5.1.3.2" evidence="5 11"/>
<dbReference type="Proteomes" id="UP000051296">
    <property type="component" value="Unassembled WGS sequence"/>
</dbReference>
<comment type="caution">
    <text evidence="13">The sequence shown here is derived from an EMBL/GenBank/DDBJ whole genome shotgun (WGS) entry which is preliminary data.</text>
</comment>
<accession>A0A0R2G2M2</accession>
<proteinExistence type="inferred from homology"/>
<organism evidence="13 14">
    <name type="scientific">Weissella halotolerans DSM 20190</name>
    <dbReference type="NCBI Taxonomy" id="1123500"/>
    <lineage>
        <taxon>Bacteria</taxon>
        <taxon>Bacillati</taxon>
        <taxon>Bacillota</taxon>
        <taxon>Bacilli</taxon>
        <taxon>Lactobacillales</taxon>
        <taxon>Lactobacillaceae</taxon>
        <taxon>Weissella</taxon>
    </lineage>
</organism>
<keyword evidence="9 11" id="KW-0413">Isomerase</keyword>
<gene>
    <name evidence="13" type="ORF">IV68_GL001095</name>
</gene>
<evidence type="ECO:0000313" key="13">
    <source>
        <dbReference type="EMBL" id="KRN31213.1"/>
    </source>
</evidence>